<evidence type="ECO:0000256" key="8">
    <source>
        <dbReference type="ARBA" id="ARBA00023204"/>
    </source>
</evidence>
<dbReference type="InterPro" id="IPR005135">
    <property type="entry name" value="Endo/exonuclease/phosphatase"/>
</dbReference>
<evidence type="ECO:0000256" key="9">
    <source>
        <dbReference type="SAM" id="Phobius"/>
    </source>
</evidence>
<keyword evidence="9" id="KW-0472">Membrane</keyword>
<keyword evidence="11" id="KW-0255">Endonuclease</keyword>
<dbReference type="PANTHER" id="PTHR15822:SF4">
    <property type="entry name" value="TYROSYL-DNA PHOSPHODIESTERASE 2"/>
    <property type="match status" value="1"/>
</dbReference>
<proteinExistence type="predicted"/>
<keyword evidence="7" id="KW-0460">Magnesium</keyword>
<keyword evidence="5" id="KW-0227">DNA damage</keyword>
<evidence type="ECO:0000256" key="4">
    <source>
        <dbReference type="ARBA" id="ARBA00022723"/>
    </source>
</evidence>
<dbReference type="RefSeq" id="WP_262096880.1">
    <property type="nucleotide sequence ID" value="NZ_JAOEGN010000016.1"/>
</dbReference>
<dbReference type="Pfam" id="PF03372">
    <property type="entry name" value="Exo_endo_phos"/>
    <property type="match status" value="1"/>
</dbReference>
<dbReference type="InterPro" id="IPR051547">
    <property type="entry name" value="TDP2-like"/>
</dbReference>
<protein>
    <submittedName>
        <fullName evidence="11">Endonuclease/exonuclease/phosphatase family protein</fullName>
    </submittedName>
</protein>
<feature type="domain" description="Endonuclease/exonuclease/phosphatase" evidence="10">
    <location>
        <begin position="94"/>
        <end position="275"/>
    </location>
</feature>
<evidence type="ECO:0000256" key="6">
    <source>
        <dbReference type="ARBA" id="ARBA00022801"/>
    </source>
</evidence>
<keyword evidence="9" id="KW-0812">Transmembrane</keyword>
<keyword evidence="12" id="KW-1185">Reference proteome</keyword>
<evidence type="ECO:0000313" key="11">
    <source>
        <dbReference type="EMBL" id="MCU0105561.1"/>
    </source>
</evidence>
<dbReference type="Proteomes" id="UP001209076">
    <property type="component" value="Unassembled WGS sequence"/>
</dbReference>
<evidence type="ECO:0000256" key="1">
    <source>
        <dbReference type="ARBA" id="ARBA00001936"/>
    </source>
</evidence>
<dbReference type="InterPro" id="IPR036691">
    <property type="entry name" value="Endo/exonu/phosph_ase_sf"/>
</dbReference>
<comment type="cofactor">
    <cofactor evidence="1">
        <name>Mn(2+)</name>
        <dbReference type="ChEBI" id="CHEBI:29035"/>
    </cofactor>
</comment>
<dbReference type="EMBL" id="JAOEGN010000016">
    <property type="protein sequence ID" value="MCU0105561.1"/>
    <property type="molecule type" value="Genomic_DNA"/>
</dbReference>
<dbReference type="PANTHER" id="PTHR15822">
    <property type="entry name" value="TRAF AND TNF RECEPTOR-ASSOCIATED PROTEIN"/>
    <property type="match status" value="1"/>
</dbReference>
<keyword evidence="6" id="KW-0378">Hydrolase</keyword>
<evidence type="ECO:0000256" key="7">
    <source>
        <dbReference type="ARBA" id="ARBA00022842"/>
    </source>
</evidence>
<feature type="transmembrane region" description="Helical" evidence="9">
    <location>
        <begin position="7"/>
        <end position="28"/>
    </location>
</feature>
<organism evidence="11 12">
    <name type="scientific">Paracholeplasma vituli</name>
    <dbReference type="NCBI Taxonomy" id="69473"/>
    <lineage>
        <taxon>Bacteria</taxon>
        <taxon>Bacillati</taxon>
        <taxon>Mycoplasmatota</taxon>
        <taxon>Mollicutes</taxon>
        <taxon>Acholeplasmatales</taxon>
        <taxon>Acholeplasmataceae</taxon>
        <taxon>Paracholeplasma</taxon>
    </lineage>
</organism>
<evidence type="ECO:0000256" key="5">
    <source>
        <dbReference type="ARBA" id="ARBA00022763"/>
    </source>
</evidence>
<evidence type="ECO:0000259" key="10">
    <source>
        <dbReference type="Pfam" id="PF03372"/>
    </source>
</evidence>
<gene>
    <name evidence="11" type="ORF">N7603_07800</name>
</gene>
<sequence length="355" mass="40158">MKKIIKWFLKIVLLIVLIAGGFVGYLTLTEYKPKPIEEIQIEQNPTLKVTQNQTISLMTFNTGYAGLGEDEDFVMDGGKKGRPDSKSVVEDYLDGIEGLITTHDADIYLLQEVDLKARRSYEINQVDHYKALLPTYHSTFAYNFNAVFVPFPVSLTDYIGPVKSGIQTLAKYQIESSERHQFPGEFSWPLRVANLKRAMLVNTYSIEGSTKKLVVVNLHMSAYDGDGSLRAQEMNYLKTFMETQTSLGNYVIIGGDFNQTFPTAVDIYPPKPGLYQAYPIEANFLPSGYIFGIDITDPTCRLLNQPYNPNSELTQYYIIDGFIVSDNITIDSVDVIQDDFKYSDHNPVYMTITLN</sequence>
<comment type="cofactor">
    <cofactor evidence="2">
        <name>Mg(2+)</name>
        <dbReference type="ChEBI" id="CHEBI:18420"/>
    </cofactor>
</comment>
<evidence type="ECO:0000256" key="3">
    <source>
        <dbReference type="ARBA" id="ARBA00022722"/>
    </source>
</evidence>
<comment type="caution">
    <text evidence="11">The sequence shown here is derived from an EMBL/GenBank/DDBJ whole genome shotgun (WGS) entry which is preliminary data.</text>
</comment>
<keyword evidence="9" id="KW-1133">Transmembrane helix</keyword>
<dbReference type="Gene3D" id="3.60.10.10">
    <property type="entry name" value="Endonuclease/exonuclease/phosphatase"/>
    <property type="match status" value="1"/>
</dbReference>
<name>A0ABT2PX80_9MOLU</name>
<keyword evidence="4" id="KW-0479">Metal-binding</keyword>
<dbReference type="GO" id="GO:0004519">
    <property type="term" value="F:endonuclease activity"/>
    <property type="evidence" value="ECO:0007669"/>
    <property type="project" value="UniProtKB-KW"/>
</dbReference>
<evidence type="ECO:0000313" key="12">
    <source>
        <dbReference type="Proteomes" id="UP001209076"/>
    </source>
</evidence>
<keyword evidence="8" id="KW-0234">DNA repair</keyword>
<accession>A0ABT2PX80</accession>
<reference evidence="12" key="1">
    <citation type="submission" date="2023-07" db="EMBL/GenBank/DDBJ databases">
        <title>Novel Mycoplasma species identified in domestic and wild animals.</title>
        <authorList>
            <person name="Volokhov D.V."/>
            <person name="Furtak V.A."/>
            <person name="Zagorodnyaya T.A."/>
        </authorList>
    </citation>
    <scope>NUCLEOTIDE SEQUENCE [LARGE SCALE GENOMIC DNA]</scope>
    <source>
        <strain evidence="12">92-19</strain>
    </source>
</reference>
<dbReference type="SUPFAM" id="SSF56219">
    <property type="entry name" value="DNase I-like"/>
    <property type="match status" value="1"/>
</dbReference>
<evidence type="ECO:0000256" key="2">
    <source>
        <dbReference type="ARBA" id="ARBA00001946"/>
    </source>
</evidence>
<keyword evidence="3" id="KW-0540">Nuclease</keyword>